<protein>
    <submittedName>
        <fullName evidence="2">Uncharacterized protein</fullName>
    </submittedName>
</protein>
<evidence type="ECO:0000313" key="2">
    <source>
        <dbReference type="EMBL" id="MDV2884594.1"/>
    </source>
</evidence>
<organism evidence="2 3">
    <name type="scientific">Alkalihalophilus pseudofirmus</name>
    <name type="common">Bacillus pseudofirmus</name>
    <dbReference type="NCBI Taxonomy" id="79885"/>
    <lineage>
        <taxon>Bacteria</taxon>
        <taxon>Bacillati</taxon>
        <taxon>Bacillota</taxon>
        <taxon>Bacilli</taxon>
        <taxon>Bacillales</taxon>
        <taxon>Bacillaceae</taxon>
        <taxon>Alkalihalophilus</taxon>
    </lineage>
</organism>
<proteinExistence type="predicted"/>
<keyword evidence="1" id="KW-0472">Membrane</keyword>
<accession>A0AAJ2L0R7</accession>
<dbReference type="EMBL" id="JAWJAY010000001">
    <property type="protein sequence ID" value="MDV2884594.1"/>
    <property type="molecule type" value="Genomic_DNA"/>
</dbReference>
<keyword evidence="1" id="KW-1133">Transmembrane helix</keyword>
<feature type="transmembrane region" description="Helical" evidence="1">
    <location>
        <begin position="20"/>
        <end position="36"/>
    </location>
</feature>
<dbReference type="Proteomes" id="UP001285636">
    <property type="component" value="Unassembled WGS sequence"/>
</dbReference>
<dbReference type="AlphaFoldDB" id="A0AAJ2L0R7"/>
<dbReference type="RefSeq" id="WP_323466060.1">
    <property type="nucleotide sequence ID" value="NZ_CP144224.1"/>
</dbReference>
<feature type="transmembrane region" description="Helical" evidence="1">
    <location>
        <begin position="43"/>
        <end position="60"/>
    </location>
</feature>
<gene>
    <name evidence="2" type="ORF">RYX45_05345</name>
</gene>
<evidence type="ECO:0000313" key="3">
    <source>
        <dbReference type="Proteomes" id="UP001285636"/>
    </source>
</evidence>
<keyword evidence="1" id="KW-0812">Transmembrane</keyword>
<name>A0AAJ2L0R7_ALKPS</name>
<sequence length="220" mass="26044">MTIIIPEWVYTLLNIPSKTIFTLLCTVLTVLFLKLFKIELNKWMVSIVFLIIMIPAHMFISNQYSQAWLHDHMTVITGSNEILEHSYENPVLLTTDDDLILFTEFPYEEVIPMQLTDDYSTNILVKPVILDVESIRYLQQIHSKTTDIEYEFQFFSLGYYLMDIIIPKLQNELENEAANLEFFLNEQQFKQEEVNELVKQHLHKVLDNTEMELFNLEIID</sequence>
<evidence type="ECO:0000256" key="1">
    <source>
        <dbReference type="SAM" id="Phobius"/>
    </source>
</evidence>
<reference evidence="2" key="1">
    <citation type="submission" date="2023-10" db="EMBL/GenBank/DDBJ databases">
        <title>Screening of Alkalihalophilus pseudofirmusBZ-TG-HK211 and Its Alleviation of Salt Stress on Rapeseed Growth.</title>
        <authorList>
            <person name="Zhao B."/>
            <person name="Guo T."/>
        </authorList>
    </citation>
    <scope>NUCLEOTIDE SEQUENCE</scope>
    <source>
        <strain evidence="2">BZ-TG-HK211</strain>
    </source>
</reference>
<comment type="caution">
    <text evidence="2">The sequence shown here is derived from an EMBL/GenBank/DDBJ whole genome shotgun (WGS) entry which is preliminary data.</text>
</comment>